<sequence>MSLNAGTQIYEDENCSINNASLLGNSFIEFIPGIKTSHKLIPDDAEIKGLSRRNPLEMLGGLENDLRNTLNSVSTASNQFGKLGEQLNKLVTNHDEDQFHRIVNKSEETLDSIHLTMAKLNHILGDEAMQENLRNGINEIPQVVKQTRDTLTEIQIAVKHADRNLENLEGFTGPLGENGAQIVNRLDSSLAKFESVLSQFDTFTGQLNSQEGTIGQLINNPALYN</sequence>
<name>X1CRY6_9ZZZZ</name>
<dbReference type="PANTHER" id="PTHR33371:SF4">
    <property type="entry name" value="INTERMEMBRANE PHOSPHOLIPID TRANSPORT SYSTEM BINDING PROTEIN MLAD"/>
    <property type="match status" value="1"/>
</dbReference>
<organism evidence="1">
    <name type="scientific">marine sediment metagenome</name>
    <dbReference type="NCBI Taxonomy" id="412755"/>
    <lineage>
        <taxon>unclassified sequences</taxon>
        <taxon>metagenomes</taxon>
        <taxon>ecological metagenomes</taxon>
    </lineage>
</organism>
<proteinExistence type="predicted"/>
<evidence type="ECO:0000313" key="1">
    <source>
        <dbReference type="EMBL" id="GAH10527.1"/>
    </source>
</evidence>
<dbReference type="EMBL" id="BART01033735">
    <property type="protein sequence ID" value="GAH10527.1"/>
    <property type="molecule type" value="Genomic_DNA"/>
</dbReference>
<reference evidence="1" key="1">
    <citation type="journal article" date="2014" name="Front. Microbiol.">
        <title>High frequency of phylogenetically diverse reductive dehalogenase-homologous genes in deep subseafloor sedimentary metagenomes.</title>
        <authorList>
            <person name="Kawai M."/>
            <person name="Futagami T."/>
            <person name="Toyoda A."/>
            <person name="Takaki Y."/>
            <person name="Nishi S."/>
            <person name="Hori S."/>
            <person name="Arai W."/>
            <person name="Tsubouchi T."/>
            <person name="Morono Y."/>
            <person name="Uchiyama I."/>
            <person name="Ito T."/>
            <person name="Fujiyama A."/>
            <person name="Inagaki F."/>
            <person name="Takami H."/>
        </authorList>
    </citation>
    <scope>NUCLEOTIDE SEQUENCE</scope>
    <source>
        <strain evidence="1">Expedition CK06-06</strain>
    </source>
</reference>
<dbReference type="PANTHER" id="PTHR33371">
    <property type="entry name" value="INTERMEMBRANE PHOSPHOLIPID TRANSPORT SYSTEM BINDING PROTEIN MLAD-RELATED"/>
    <property type="match status" value="1"/>
</dbReference>
<dbReference type="AlphaFoldDB" id="X1CRY6"/>
<comment type="caution">
    <text evidence="1">The sequence shown here is derived from an EMBL/GenBank/DDBJ whole genome shotgun (WGS) entry which is preliminary data.</text>
</comment>
<gene>
    <name evidence="1" type="ORF">S01H4_57863</name>
</gene>
<accession>X1CRY6</accession>
<protein>
    <recommendedName>
        <fullName evidence="2">Mce/MlaD domain-containing protein</fullName>
    </recommendedName>
</protein>
<evidence type="ECO:0008006" key="2">
    <source>
        <dbReference type="Google" id="ProtNLM"/>
    </source>
</evidence>
<dbReference type="InterPro" id="IPR052336">
    <property type="entry name" value="MlaD_Phospholipid_Transporter"/>
</dbReference>
<feature type="non-terminal residue" evidence="1">
    <location>
        <position position="225"/>
    </location>
</feature>